<keyword evidence="2" id="KW-1185">Reference proteome</keyword>
<dbReference type="KEGG" id="prz:GZH47_33435"/>
<evidence type="ECO:0000313" key="2">
    <source>
        <dbReference type="Proteomes" id="UP000479114"/>
    </source>
</evidence>
<gene>
    <name evidence="1" type="ORF">GZH47_33435</name>
</gene>
<keyword evidence="1" id="KW-0614">Plasmid</keyword>
<dbReference type="RefSeq" id="WP_162645932.1">
    <property type="nucleotide sequence ID" value="NZ_CP048288.1"/>
</dbReference>
<name>A0A6C0PBA4_9BACL</name>
<reference evidence="1 2" key="1">
    <citation type="submission" date="2020-02" db="EMBL/GenBank/DDBJ databases">
        <title>Paenibacillus sp. nov., isolated from rhizosphere soil of tomato.</title>
        <authorList>
            <person name="Weon H.-Y."/>
            <person name="Lee S.A."/>
        </authorList>
    </citation>
    <scope>NUCLEOTIDE SEQUENCE [LARGE SCALE GENOMIC DNA]</scope>
    <source>
        <strain evidence="1 2">14171R-81</strain>
        <plasmid evidence="1 2">unnamed2</plasmid>
    </source>
</reference>
<evidence type="ECO:0000313" key="1">
    <source>
        <dbReference type="EMBL" id="QHW35798.1"/>
    </source>
</evidence>
<dbReference type="Proteomes" id="UP000479114">
    <property type="component" value="Plasmid unnamed2"/>
</dbReference>
<proteinExistence type="predicted"/>
<dbReference type="AlphaFoldDB" id="A0A6C0PBA4"/>
<protein>
    <submittedName>
        <fullName evidence="1">Uncharacterized protein</fullName>
    </submittedName>
</protein>
<organism evidence="1 2">
    <name type="scientific">Paenibacillus rhizovicinus</name>
    <dbReference type="NCBI Taxonomy" id="2704463"/>
    <lineage>
        <taxon>Bacteria</taxon>
        <taxon>Bacillati</taxon>
        <taxon>Bacillota</taxon>
        <taxon>Bacilli</taxon>
        <taxon>Bacillales</taxon>
        <taxon>Paenibacillaceae</taxon>
        <taxon>Paenibacillus</taxon>
    </lineage>
</organism>
<dbReference type="EMBL" id="CP048288">
    <property type="protein sequence ID" value="QHW35798.1"/>
    <property type="molecule type" value="Genomic_DNA"/>
</dbReference>
<sequence length="114" mass="13227">MTSFYSSNFNFKDEAGYDKRVDEMVKIINDNNLRRAVFVWENKVVEVTKMKDDEFSIDPGPEDESDVMEFLGKQQCDECKTWHDTLTQVDLPRVRGTSGRTVDLCKKCTTDKLC</sequence>
<accession>A0A6C0PBA4</accession>
<geneLocation type="plasmid" evidence="1 2">
    <name>unnamed2</name>
</geneLocation>